<name>A0ACC3YU94_COLTU</name>
<gene>
    <name evidence="1" type="ORF">CTRU02_210114</name>
</gene>
<sequence length="568" mass="61800">MYSSLLLAGSMLALGQGASLPLVAREPTSETIFSWTKTKPTRDLQYHDCGNGFQCARLEVPLDWSQPTKNLTAAIAIVKLPATVPDDDPSFGGSVLINPGGPGGSGSDLAFRNGHTFQTVLAGERNYEIIGFDPRGINLTTPHGDCYKGDEVSRTLDLQRTSGISPVDQAFGYHWAAAYAKSQLCEQDGVDSIWGHINTATVARDMVEIIDRIDELRWKNSNKTKPKDAEKPRLQYLGISFGSYIGNVFASMFPERVGRLMIDAIVDPEDWATGTLHNNINDAEAIVDYFHKICFESGEDCPLFRSTDKSGSDIKNRTSAFLEELDDFPVSFAYGNRTVLIGSPTVRQVIFTNLYRPLQQFELLASGLHALMSGNYSALIDLLYPGPDEPVSDDVPAYTWENEVLGGVLCTDSIDDALDRNKSYYQDAVAFFKKQSPTVGASVTAAIPFQCVGRKIRSPYAFTGPFKSPAVNSNDPKAPAAPLLITTTQLDPITPYANAFTVQKAHPGSAVVVQEGVGHGFTANPSKCILDIIREYFHTGKVPENGTVCEAECFATIPASKSNCSSFL</sequence>
<protein>
    <submittedName>
        <fullName evidence="1">Uncharacterized protein</fullName>
    </submittedName>
</protein>
<keyword evidence="2" id="KW-1185">Reference proteome</keyword>
<accession>A0ACC3YU94</accession>
<dbReference type="Proteomes" id="UP000805649">
    <property type="component" value="Unassembled WGS sequence"/>
</dbReference>
<proteinExistence type="predicted"/>
<evidence type="ECO:0000313" key="2">
    <source>
        <dbReference type="Proteomes" id="UP000805649"/>
    </source>
</evidence>
<comment type="caution">
    <text evidence="1">The sequence shown here is derived from an EMBL/GenBank/DDBJ whole genome shotgun (WGS) entry which is preliminary data.</text>
</comment>
<dbReference type="EMBL" id="VUJX02000006">
    <property type="protein sequence ID" value="KAL0935523.1"/>
    <property type="molecule type" value="Genomic_DNA"/>
</dbReference>
<reference evidence="1 2" key="1">
    <citation type="journal article" date="2020" name="Phytopathology">
        <title>Genome Sequence Resources of Colletotrichum truncatum, C. plurivorum, C. musicola, and C. sojae: Four Species Pathogenic to Soybean (Glycine max).</title>
        <authorList>
            <person name="Rogerio F."/>
            <person name="Boufleur T.R."/>
            <person name="Ciampi-Guillardi M."/>
            <person name="Sukno S.A."/>
            <person name="Thon M.R."/>
            <person name="Massola Junior N.S."/>
            <person name="Baroncelli R."/>
        </authorList>
    </citation>
    <scope>NUCLEOTIDE SEQUENCE [LARGE SCALE GENOMIC DNA]</scope>
    <source>
        <strain evidence="1 2">CMES1059</strain>
    </source>
</reference>
<organism evidence="1 2">
    <name type="scientific">Colletotrichum truncatum</name>
    <name type="common">Anthracnose fungus</name>
    <name type="synonym">Colletotrichum capsici</name>
    <dbReference type="NCBI Taxonomy" id="5467"/>
    <lineage>
        <taxon>Eukaryota</taxon>
        <taxon>Fungi</taxon>
        <taxon>Dikarya</taxon>
        <taxon>Ascomycota</taxon>
        <taxon>Pezizomycotina</taxon>
        <taxon>Sordariomycetes</taxon>
        <taxon>Hypocreomycetidae</taxon>
        <taxon>Glomerellales</taxon>
        <taxon>Glomerellaceae</taxon>
        <taxon>Colletotrichum</taxon>
        <taxon>Colletotrichum truncatum species complex</taxon>
    </lineage>
</organism>
<evidence type="ECO:0000313" key="1">
    <source>
        <dbReference type="EMBL" id="KAL0935523.1"/>
    </source>
</evidence>